<feature type="region of interest" description="Disordered" evidence="1">
    <location>
        <begin position="57"/>
        <end position="81"/>
    </location>
</feature>
<protein>
    <submittedName>
        <fullName evidence="2">Uncharacterized protein</fullName>
    </submittedName>
</protein>
<proteinExistence type="predicted"/>
<gene>
    <name evidence="2" type="ORF">MKW98_002736</name>
</gene>
<reference evidence="2" key="1">
    <citation type="submission" date="2022-04" db="EMBL/GenBank/DDBJ databases">
        <title>A functionally conserved STORR gene fusion in Papaver species that diverged 16.8 million years ago.</title>
        <authorList>
            <person name="Catania T."/>
        </authorList>
    </citation>
    <scope>NUCLEOTIDE SEQUENCE</scope>
    <source>
        <strain evidence="2">S-188037</strain>
    </source>
</reference>
<evidence type="ECO:0000313" key="2">
    <source>
        <dbReference type="EMBL" id="KAI3885344.1"/>
    </source>
</evidence>
<dbReference type="AlphaFoldDB" id="A0AAD4SBZ0"/>
<dbReference type="Proteomes" id="UP001202328">
    <property type="component" value="Unassembled WGS sequence"/>
</dbReference>
<name>A0AAD4SBZ0_9MAGN</name>
<comment type="caution">
    <text evidence="2">The sequence shown here is derived from an EMBL/GenBank/DDBJ whole genome shotgun (WGS) entry which is preliminary data.</text>
</comment>
<dbReference type="EMBL" id="JAJJMB010012161">
    <property type="protein sequence ID" value="KAI3885344.1"/>
    <property type="molecule type" value="Genomic_DNA"/>
</dbReference>
<evidence type="ECO:0000313" key="3">
    <source>
        <dbReference type="Proteomes" id="UP001202328"/>
    </source>
</evidence>
<evidence type="ECO:0000256" key="1">
    <source>
        <dbReference type="SAM" id="MobiDB-lite"/>
    </source>
</evidence>
<organism evidence="2 3">
    <name type="scientific">Papaver atlanticum</name>
    <dbReference type="NCBI Taxonomy" id="357466"/>
    <lineage>
        <taxon>Eukaryota</taxon>
        <taxon>Viridiplantae</taxon>
        <taxon>Streptophyta</taxon>
        <taxon>Embryophyta</taxon>
        <taxon>Tracheophyta</taxon>
        <taxon>Spermatophyta</taxon>
        <taxon>Magnoliopsida</taxon>
        <taxon>Ranunculales</taxon>
        <taxon>Papaveraceae</taxon>
        <taxon>Papaveroideae</taxon>
        <taxon>Papaver</taxon>
    </lineage>
</organism>
<keyword evidence="3" id="KW-1185">Reference proteome</keyword>
<accession>A0AAD4SBZ0</accession>
<sequence length="81" mass="9526">MTPETTFRLEKARKAREIRKDLLALKRRRKIRTPEKNRKLRKDILIQKNLLSQTVNKNTTNASKPSHKRAINGCSRDDESL</sequence>